<keyword evidence="3" id="KW-0687">Ribonucleoprotein</keyword>
<keyword evidence="7" id="KW-1185">Reference proteome</keyword>
<feature type="non-terminal residue" evidence="6">
    <location>
        <position position="191"/>
    </location>
</feature>
<dbReference type="SMART" id="SM01405">
    <property type="entry name" value="Ribosomal_S6e"/>
    <property type="match status" value="1"/>
</dbReference>
<evidence type="ECO:0000256" key="5">
    <source>
        <dbReference type="ARBA" id="ARBA00035403"/>
    </source>
</evidence>
<name>A0AAW0HYY3_MYOGA</name>
<evidence type="ECO:0000256" key="2">
    <source>
        <dbReference type="ARBA" id="ARBA00022980"/>
    </source>
</evidence>
<comment type="caution">
    <text evidence="6">The sequence shown here is derived from an EMBL/GenBank/DDBJ whole genome shotgun (WGS) entry which is preliminary data.</text>
</comment>
<evidence type="ECO:0000313" key="6">
    <source>
        <dbReference type="EMBL" id="KAK7807315.1"/>
    </source>
</evidence>
<dbReference type="Proteomes" id="UP001488838">
    <property type="component" value="Unassembled WGS sequence"/>
</dbReference>
<organism evidence="6 7">
    <name type="scientific">Myodes glareolus</name>
    <name type="common">Bank vole</name>
    <name type="synonym">Clethrionomys glareolus</name>
    <dbReference type="NCBI Taxonomy" id="447135"/>
    <lineage>
        <taxon>Eukaryota</taxon>
        <taxon>Metazoa</taxon>
        <taxon>Chordata</taxon>
        <taxon>Craniata</taxon>
        <taxon>Vertebrata</taxon>
        <taxon>Euteleostomi</taxon>
        <taxon>Mammalia</taxon>
        <taxon>Eutheria</taxon>
        <taxon>Euarchontoglires</taxon>
        <taxon>Glires</taxon>
        <taxon>Rodentia</taxon>
        <taxon>Myomorpha</taxon>
        <taxon>Muroidea</taxon>
        <taxon>Cricetidae</taxon>
        <taxon>Arvicolinae</taxon>
        <taxon>Myodes</taxon>
    </lineage>
</organism>
<dbReference type="GO" id="GO:1990904">
    <property type="term" value="C:ribonucleoprotein complex"/>
    <property type="evidence" value="ECO:0007669"/>
    <property type="project" value="UniProtKB-KW"/>
</dbReference>
<evidence type="ECO:0000256" key="1">
    <source>
        <dbReference type="ARBA" id="ARBA00009312"/>
    </source>
</evidence>
<comment type="similarity">
    <text evidence="1">Belongs to the eukaryotic ribosomal protein eS6 family.</text>
</comment>
<accession>A0AAW0HYY3</accession>
<dbReference type="GO" id="GO:0006412">
    <property type="term" value="P:translation"/>
    <property type="evidence" value="ECO:0007669"/>
    <property type="project" value="InterPro"/>
</dbReference>
<gene>
    <name evidence="6" type="ORF">U0070_007450</name>
</gene>
<dbReference type="Pfam" id="PF01092">
    <property type="entry name" value="Ribosomal_S6e"/>
    <property type="match status" value="1"/>
</dbReference>
<evidence type="ECO:0000313" key="7">
    <source>
        <dbReference type="Proteomes" id="UP001488838"/>
    </source>
</evidence>
<protein>
    <recommendedName>
        <fullName evidence="4">Small ribosomal subunit protein eS6</fullName>
    </recommendedName>
    <alternativeName>
        <fullName evidence="5">40S ribosomal protein S6</fullName>
    </alternativeName>
</protein>
<dbReference type="GO" id="GO:0005840">
    <property type="term" value="C:ribosome"/>
    <property type="evidence" value="ECO:0007669"/>
    <property type="project" value="UniProtKB-KW"/>
</dbReference>
<feature type="non-terminal residue" evidence="6">
    <location>
        <position position="1"/>
    </location>
</feature>
<sequence>GMRPVKMQLCIALPAASCQELIEVDDDRKLCTKHVATDVATDALGEEWKDHVVHMGGGNNTQGFLRNQGASCWLSQAHLCYRRRELERGSVSWRPKELAKSKIFSTSLKKVKPIKMIIKKPLYQEGKKRRTKLPKTQCLVTPCVLQHKHWPIALKNQRTKKNKQEAAEYAKLSAKRMKEAKENLQEPIAKR</sequence>
<proteinExistence type="inferred from homology"/>
<evidence type="ECO:0000256" key="3">
    <source>
        <dbReference type="ARBA" id="ARBA00023274"/>
    </source>
</evidence>
<dbReference type="EMBL" id="JBBHLL010000276">
    <property type="protein sequence ID" value="KAK7807315.1"/>
    <property type="molecule type" value="Genomic_DNA"/>
</dbReference>
<dbReference type="PANTHER" id="PTHR11502">
    <property type="entry name" value="40S RIBOSOMAL PROTEIN S6"/>
    <property type="match status" value="1"/>
</dbReference>
<keyword evidence="2" id="KW-0689">Ribosomal protein</keyword>
<evidence type="ECO:0000256" key="4">
    <source>
        <dbReference type="ARBA" id="ARBA00035278"/>
    </source>
</evidence>
<dbReference type="InterPro" id="IPR001377">
    <property type="entry name" value="Ribosomal_eS6"/>
</dbReference>
<dbReference type="Gene3D" id="1.20.5.2650">
    <property type="match status" value="1"/>
</dbReference>
<reference evidence="6 7" key="1">
    <citation type="journal article" date="2023" name="bioRxiv">
        <title>Conserved and derived expression patterns and positive selection on dental genes reveal complex evolutionary context of ever-growing rodent molars.</title>
        <authorList>
            <person name="Calamari Z.T."/>
            <person name="Song A."/>
            <person name="Cohen E."/>
            <person name="Akter M."/>
            <person name="Roy R.D."/>
            <person name="Hallikas O."/>
            <person name="Christensen M.M."/>
            <person name="Li P."/>
            <person name="Marangoni P."/>
            <person name="Jernvall J."/>
            <person name="Klein O.D."/>
        </authorList>
    </citation>
    <scope>NUCLEOTIDE SEQUENCE [LARGE SCALE GENOMIC DNA]</scope>
    <source>
        <strain evidence="6">V071</strain>
    </source>
</reference>
<dbReference type="GO" id="GO:0003735">
    <property type="term" value="F:structural constituent of ribosome"/>
    <property type="evidence" value="ECO:0007669"/>
    <property type="project" value="InterPro"/>
</dbReference>
<dbReference type="AlphaFoldDB" id="A0AAW0HYY3"/>